<organism evidence="2 3">
    <name type="scientific">Sphingomonas parapaucimobilis NBRC 15100</name>
    <dbReference type="NCBI Taxonomy" id="1219049"/>
    <lineage>
        <taxon>Bacteria</taxon>
        <taxon>Pseudomonadati</taxon>
        <taxon>Pseudomonadota</taxon>
        <taxon>Alphaproteobacteria</taxon>
        <taxon>Sphingomonadales</taxon>
        <taxon>Sphingomonadaceae</taxon>
        <taxon>Sphingomonas</taxon>
    </lineage>
</organism>
<keyword evidence="1" id="KW-1133">Transmembrane helix</keyword>
<gene>
    <name evidence="2" type="ORF">SP5_039_00250</name>
</gene>
<evidence type="ECO:0000313" key="2">
    <source>
        <dbReference type="EMBL" id="GAM00888.1"/>
    </source>
</evidence>
<sequence length="139" mass="15007">MGLVEKAERNSLLRAILFYLLALSLLASTILSIANGHDEPNRLLAWFVLIGLTALNLTSVPFLFRQHRLSALMNDETTRDHRRSSLATGFWAMILATAATIAVSSFVPLSAVALGRVVVTAGLTAALTAFATLELRASR</sequence>
<dbReference type="Proteomes" id="UP000032305">
    <property type="component" value="Unassembled WGS sequence"/>
</dbReference>
<feature type="transmembrane region" description="Helical" evidence="1">
    <location>
        <begin position="85"/>
        <end position="107"/>
    </location>
</feature>
<accession>A0A0A1W6E2</accession>
<feature type="transmembrane region" description="Helical" evidence="1">
    <location>
        <begin position="113"/>
        <end position="133"/>
    </location>
</feature>
<evidence type="ECO:0000313" key="3">
    <source>
        <dbReference type="Proteomes" id="UP000032305"/>
    </source>
</evidence>
<evidence type="ECO:0000256" key="1">
    <source>
        <dbReference type="SAM" id="Phobius"/>
    </source>
</evidence>
<name>A0A0A1W6E2_9SPHN</name>
<reference evidence="2 3" key="1">
    <citation type="submission" date="2014-11" db="EMBL/GenBank/DDBJ databases">
        <title>Whole genome shotgun sequence of Sphingomonas parapaucimobilis NBRC 15100.</title>
        <authorList>
            <person name="Katano-Makiyama Y."/>
            <person name="Hosoyama A."/>
            <person name="Hashimoto M."/>
            <person name="Hosoyama Y."/>
            <person name="Noguchi M."/>
            <person name="Numata M."/>
            <person name="Tsuchikane K."/>
            <person name="Hirakata S."/>
            <person name="Uohara A."/>
            <person name="Shimodaira J."/>
            <person name="Ohji S."/>
            <person name="Ichikawa N."/>
            <person name="Kimura A."/>
            <person name="Yamazoe A."/>
            <person name="Fujita N."/>
        </authorList>
    </citation>
    <scope>NUCLEOTIDE SEQUENCE [LARGE SCALE GENOMIC DNA]</scope>
    <source>
        <strain evidence="2 3">NBRC 15100</strain>
    </source>
</reference>
<dbReference type="EMBL" id="BBPI01000039">
    <property type="protein sequence ID" value="GAM00888.1"/>
    <property type="molecule type" value="Genomic_DNA"/>
</dbReference>
<dbReference type="OrthoDB" id="7573918at2"/>
<protein>
    <submittedName>
        <fullName evidence="2">Uncharacterized protein</fullName>
    </submittedName>
</protein>
<proteinExistence type="predicted"/>
<dbReference type="eggNOG" id="ENOG5031C61">
    <property type="taxonomic scope" value="Bacteria"/>
</dbReference>
<dbReference type="AlphaFoldDB" id="A0A0A1W6E2"/>
<dbReference type="RefSeq" id="WP_042486610.1">
    <property type="nucleotide sequence ID" value="NZ_BBPI01000039.1"/>
</dbReference>
<keyword evidence="1" id="KW-0812">Transmembrane</keyword>
<feature type="transmembrane region" description="Helical" evidence="1">
    <location>
        <begin position="12"/>
        <end position="31"/>
    </location>
</feature>
<feature type="transmembrane region" description="Helical" evidence="1">
    <location>
        <begin position="43"/>
        <end position="64"/>
    </location>
</feature>
<comment type="caution">
    <text evidence="2">The sequence shown here is derived from an EMBL/GenBank/DDBJ whole genome shotgun (WGS) entry which is preliminary data.</text>
</comment>
<keyword evidence="1" id="KW-0472">Membrane</keyword>
<keyword evidence="3" id="KW-1185">Reference proteome</keyword>